<dbReference type="Pfam" id="PF07098">
    <property type="entry name" value="DUF1360"/>
    <property type="match status" value="1"/>
</dbReference>
<dbReference type="InterPro" id="IPR010773">
    <property type="entry name" value="Mycophage_PG1_Gp7"/>
</dbReference>
<feature type="transmembrane region" description="Helical" evidence="1">
    <location>
        <begin position="94"/>
        <end position="112"/>
    </location>
</feature>
<dbReference type="KEGG" id="bon:A361_07665"/>
<proteinExistence type="predicted"/>
<dbReference type="AlphaFoldDB" id="A0A160M8M5"/>
<keyword evidence="1" id="KW-1133">Transmembrane helix</keyword>
<feature type="transmembrane region" description="Helical" evidence="1">
    <location>
        <begin position="68"/>
        <end position="88"/>
    </location>
</feature>
<evidence type="ECO:0000256" key="1">
    <source>
        <dbReference type="SAM" id="Phobius"/>
    </source>
</evidence>
<sequence length="117" mass="13344">MDITPMELLIFALASFRLTRLIVFDKITEFLRKPFLEEVEEKDENGEIEVFLVVKDGKLRGFLGELLSCYWCTGVWSAVFLYLLYYFYASLATPVLLILAVAGLAAIIESLVQKLIN</sequence>
<name>A0A160M8M5_9BACI</name>
<evidence type="ECO:0000313" key="3">
    <source>
        <dbReference type="Proteomes" id="UP000077856"/>
    </source>
</evidence>
<dbReference type="EMBL" id="CP015506">
    <property type="protein sequence ID" value="AND38999.1"/>
    <property type="molecule type" value="Genomic_DNA"/>
</dbReference>
<reference evidence="2 3" key="1">
    <citation type="submission" date="2016-04" db="EMBL/GenBank/DDBJ databases">
        <title>Complete genome sequence of Bacillus oceanisediminis strain 2691.</title>
        <authorList>
            <person name="Jeong H."/>
            <person name="Kim H.J."/>
            <person name="Lee D.-W."/>
        </authorList>
    </citation>
    <scope>NUCLEOTIDE SEQUENCE [LARGE SCALE GENOMIC DNA]</scope>
    <source>
        <strain evidence="2 3">2691</strain>
    </source>
</reference>
<dbReference type="RefSeq" id="WP_019381499.1">
    <property type="nucleotide sequence ID" value="NZ_CP015506.1"/>
</dbReference>
<dbReference type="STRING" id="1196031.A361_07665"/>
<organism evidence="2 3">
    <name type="scientific">Cytobacillus oceanisediminis 2691</name>
    <dbReference type="NCBI Taxonomy" id="1196031"/>
    <lineage>
        <taxon>Bacteria</taxon>
        <taxon>Bacillati</taxon>
        <taxon>Bacillota</taxon>
        <taxon>Bacilli</taxon>
        <taxon>Bacillales</taxon>
        <taxon>Bacillaceae</taxon>
        <taxon>Cytobacillus</taxon>
    </lineage>
</organism>
<dbReference type="Proteomes" id="UP000077856">
    <property type="component" value="Chromosome"/>
</dbReference>
<keyword evidence="1" id="KW-0472">Membrane</keyword>
<gene>
    <name evidence="2" type="ORF">A361_07665</name>
</gene>
<protein>
    <submittedName>
        <fullName evidence="2">Sporulation protein</fullName>
    </submittedName>
</protein>
<accession>A0A160M8M5</accession>
<keyword evidence="1" id="KW-0812">Transmembrane</keyword>
<dbReference type="eggNOG" id="ENOG5032RXN">
    <property type="taxonomic scope" value="Bacteria"/>
</dbReference>
<evidence type="ECO:0000313" key="2">
    <source>
        <dbReference type="EMBL" id="AND38999.1"/>
    </source>
</evidence>